<keyword evidence="1 4" id="KW-0663">Pyridoxal phosphate</keyword>
<dbReference type="InterPro" id="IPR015421">
    <property type="entry name" value="PyrdxlP-dep_Trfase_major"/>
</dbReference>
<keyword evidence="6" id="KW-0808">Transferase</keyword>
<organism evidence="6 7">
    <name type="scientific">Variovorax guangxiensis</name>
    <dbReference type="NCBI Taxonomy" id="1775474"/>
    <lineage>
        <taxon>Bacteria</taxon>
        <taxon>Pseudomonadati</taxon>
        <taxon>Pseudomonadota</taxon>
        <taxon>Betaproteobacteria</taxon>
        <taxon>Burkholderiales</taxon>
        <taxon>Comamonadaceae</taxon>
        <taxon>Variovorax</taxon>
    </lineage>
</organism>
<evidence type="ECO:0000256" key="4">
    <source>
        <dbReference type="PIRSR" id="PIRSR000390-2"/>
    </source>
</evidence>
<protein>
    <submittedName>
        <fullName evidence="6">DegT/DnrJ/EryC1/StrS family aminotransferase</fullName>
    </submittedName>
</protein>
<dbReference type="Gene3D" id="3.40.640.10">
    <property type="entry name" value="Type I PLP-dependent aspartate aminotransferase-like (Major domain)"/>
    <property type="match status" value="1"/>
</dbReference>
<dbReference type="AlphaFoldDB" id="A0A502DTP9"/>
<dbReference type="CDD" id="cd00616">
    <property type="entry name" value="AHBA_syn"/>
    <property type="match status" value="1"/>
</dbReference>
<proteinExistence type="inferred from homology"/>
<evidence type="ECO:0000256" key="2">
    <source>
        <dbReference type="ARBA" id="ARBA00037999"/>
    </source>
</evidence>
<dbReference type="OrthoDB" id="9804264at2"/>
<accession>A0A502DTP9</accession>
<dbReference type="PIRSF" id="PIRSF000390">
    <property type="entry name" value="PLP_StrS"/>
    <property type="match status" value="1"/>
</dbReference>
<dbReference type="GO" id="GO:0000271">
    <property type="term" value="P:polysaccharide biosynthetic process"/>
    <property type="evidence" value="ECO:0007669"/>
    <property type="project" value="TreeGrafter"/>
</dbReference>
<evidence type="ECO:0000256" key="5">
    <source>
        <dbReference type="RuleBase" id="RU004508"/>
    </source>
</evidence>
<evidence type="ECO:0000313" key="6">
    <source>
        <dbReference type="EMBL" id="TPG28798.1"/>
    </source>
</evidence>
<reference evidence="6 7" key="1">
    <citation type="journal article" date="2019" name="Environ. Microbiol.">
        <title>Species interactions and distinct microbial communities in high Arctic permafrost affected cryosols are associated with the CH4 and CO2 gas fluxes.</title>
        <authorList>
            <person name="Altshuler I."/>
            <person name="Hamel J."/>
            <person name="Turney S."/>
            <person name="Magnuson E."/>
            <person name="Levesque R."/>
            <person name="Greer C."/>
            <person name="Whyte L.G."/>
        </authorList>
    </citation>
    <scope>NUCLEOTIDE SEQUENCE [LARGE SCALE GENOMIC DNA]</scope>
    <source>
        <strain evidence="6 7">S06.C</strain>
    </source>
</reference>
<comment type="caution">
    <text evidence="6">The sequence shown here is derived from an EMBL/GenBank/DDBJ whole genome shotgun (WGS) entry which is preliminary data.</text>
</comment>
<keyword evidence="6" id="KW-0032">Aminotransferase</keyword>
<evidence type="ECO:0000256" key="1">
    <source>
        <dbReference type="ARBA" id="ARBA00022898"/>
    </source>
</evidence>
<sequence length="363" mass="40481">MNIPVTKPFLPDFAEYALQLKGIWQREWLTNNGPLVNELELSLKQQLGLEHLLFVTNGTVALQIAIVALGLDGDIITTPFSYVATTSSIVWEKCKPVMVDVCPGSFNIDPEKIEAAITRDTKAILATHVFGVPCDVDAIEEIAKKHDLPVIYDAAHAFGSTYNGRSVLSYGDIATCSFHATKLFHTVEGGSVSTPRPELLRRMAQLRNFGHVNATEFDVPGINGKNSEFHAAMGLCNLPHVHGIVAQRQKLYARYKENLADSDGDFQFQEVPARTEYNCAYFPVVFMSEQVLLKITETLNLHNVAPRRYFYPALSKLPYISGQDMPVAESIAQRILCLPMYNSLSIEEVDMICRLIKRVVKYG</sequence>
<evidence type="ECO:0000313" key="7">
    <source>
        <dbReference type="Proteomes" id="UP000319212"/>
    </source>
</evidence>
<evidence type="ECO:0000256" key="3">
    <source>
        <dbReference type="PIRSR" id="PIRSR000390-1"/>
    </source>
</evidence>
<dbReference type="InterPro" id="IPR000653">
    <property type="entry name" value="DegT/StrS_aminotransferase"/>
</dbReference>
<comment type="similarity">
    <text evidence="2 5">Belongs to the DegT/DnrJ/EryC1 family.</text>
</comment>
<gene>
    <name evidence="6" type="ORF">EAH82_08385</name>
</gene>
<dbReference type="RefSeq" id="WP_140840688.1">
    <property type="nucleotide sequence ID" value="NZ_RCZI01000002.1"/>
</dbReference>
<dbReference type="PANTHER" id="PTHR30244">
    <property type="entry name" value="TRANSAMINASE"/>
    <property type="match status" value="1"/>
</dbReference>
<feature type="modified residue" description="N6-(pyridoxal phosphate)lysine" evidence="4">
    <location>
        <position position="182"/>
    </location>
</feature>
<dbReference type="GO" id="GO:0008483">
    <property type="term" value="F:transaminase activity"/>
    <property type="evidence" value="ECO:0007669"/>
    <property type="project" value="UniProtKB-KW"/>
</dbReference>
<name>A0A502DTP9_9BURK</name>
<dbReference type="SUPFAM" id="SSF53383">
    <property type="entry name" value="PLP-dependent transferases"/>
    <property type="match status" value="1"/>
</dbReference>
<dbReference type="PANTHER" id="PTHR30244:SF9">
    <property type="entry name" value="PROTEIN RV3402C"/>
    <property type="match status" value="1"/>
</dbReference>
<dbReference type="GO" id="GO:0030170">
    <property type="term" value="F:pyridoxal phosphate binding"/>
    <property type="evidence" value="ECO:0007669"/>
    <property type="project" value="TreeGrafter"/>
</dbReference>
<dbReference type="InterPro" id="IPR015424">
    <property type="entry name" value="PyrdxlP-dep_Trfase"/>
</dbReference>
<dbReference type="Pfam" id="PF01041">
    <property type="entry name" value="DegT_DnrJ_EryC1"/>
    <property type="match status" value="1"/>
</dbReference>
<dbReference type="EMBL" id="RCZI01000002">
    <property type="protein sequence ID" value="TPG28798.1"/>
    <property type="molecule type" value="Genomic_DNA"/>
</dbReference>
<dbReference type="Proteomes" id="UP000319212">
    <property type="component" value="Unassembled WGS sequence"/>
</dbReference>
<feature type="active site" description="Proton acceptor" evidence="3">
    <location>
        <position position="182"/>
    </location>
</feature>